<dbReference type="RefSeq" id="WP_146778983.1">
    <property type="nucleotide sequence ID" value="NZ_QLYX01000013.1"/>
</dbReference>
<gene>
    <name evidence="2" type="ORF">DPM19_24550</name>
</gene>
<sequence length="1542" mass="166418">MSTLPADPSSSALYLDWVRVHAPEWEKDAERLLDKVREGIGRAYSKPGRFIDDMKMHARQLPAEHLPWFWDTVGQRLTTRTPRPAGTAYGLAREAEREHRLPIDPDHHLANALRFARAGALAGKELRAHQQWLAGAFPAGRAHEEFLRFVRAWSASGAPPAADLHTRLRASARAAGLGDDEVARVLAEMLAGAKGVEVPNGLLDGAAKLFATFPVDDGVRQALVDLFPPTNTDGAAFLRLLLASGTVAAMADGKVTPDGGLARWLGRYTYHYSYQRASGGAMQRSLPDELYEVLPRLAPRLRAAGIPVRLHESRYRITNFDADLVDACLAEGITVEDPGPDVRLDLWGDRSRRDLKALAAHPVLGRRLEGTVHARRGPSASGTAITHLADTPQIADSVRERVTHLIGHVAGGALGAAERAVDALDGLLDTPTALALDGIDEALDPLDLTGPLLRTLRAGLPDELGWPALDEAAAELTATGADIEGVTSTWPVLTLFSTDRAIAVDHRGRRGECAFSVPEDAAMRVVFHVGGDFLVGWSGKDQSRADQAYWASAPQAVFASDDLWGMSPASGRYRAFLGHQPETADGGGRHDGRRALRPGDRSGPGWQPFELLGDGTGLWTAPESLARDEGWQEVDPKTGETREARSLPAFFATPPPDGMAWAYELLSLTRLPEGVTGSPLGQAEGLAGFRVTHPETDRGRHPGSHTLEGVDGRRARLPRTKDGGDPWGIIRLPDGPDLVTGTGRETSLEVSCRDAEDGSLLWEVRGFAGVRPRHGRTVFPPPAFWHFLRPRDPGSSRALRRATPAAVRELLDAARHGTTGVREAVARVLPEVTDRRVADGVTAFVEQAAAVLRRRERLSRRVATVRSGALVRPPAEAPDAHLLAALRGLILGKVPHQPTAQPALVTAVASDGRYLDGGVDDRVRWLSRPAATEDWTVLLGRIDAVAWRLLAAPTSDQDRAALVALLRTWAEQPFARPGSWRVGSATGAALAPLGEAGHALVTGSPAGSLAPDRSYRFAQRADSPVPPGADDVQTVTVDRDDSTRLRRLLELLDERGPVPFGEAAVEAFARRTGVRRAVAALALAGLPRKAEFGGDLVTRYEAHKKMLRAKPFQATGQAADEAESLSRELGVAGRLRVLAAAMPDDPAELWAGGGLVAAAERMAGEWARLLGAQAGIDEATATQLEKDLGLGSDWAAALGDPAASRLATRDVRHVLVANTYGSQETHLPGEDGEINLRTRDRGTLYPSLGALLIWALTQRPVGHPAIAGVPELHDRLRARLDNPDLFLPLGLVRIGSGHEQLRALFGPRTVPVRPADKPFNDRAREPLAYDDGLLVVDGQSNLQSPYLRPAGFADPGAVERVARLCADHGLPDLLRQVRQFEVLYNGGLARMVARAANTPVPPGGYEANPLLSVPDLVDEVAKALRASRDAAALYLQLLTLARPTDRNVRTWNGWTAARHKAAQAELLEREAVVQDKRPRAGRTTFIPSGWTEVKAPHLPLETYKLDLHLAAVNSQKEVNAPVTRLLPPKPLHEMFTETWRGR</sequence>
<dbReference type="EMBL" id="QLYX01000013">
    <property type="protein sequence ID" value="RAY12538.1"/>
    <property type="molecule type" value="Genomic_DNA"/>
</dbReference>
<reference evidence="2 3" key="1">
    <citation type="submission" date="2018-06" db="EMBL/GenBank/DDBJ databases">
        <title>Actinomadura craniellae sp. nov. isolated from marine sponge Craniella sp.</title>
        <authorList>
            <person name="Li L."/>
            <person name="Xu Q.H."/>
            <person name="Lin H.W."/>
            <person name="Lu Y.H."/>
        </authorList>
    </citation>
    <scope>NUCLEOTIDE SEQUENCE [LARGE SCALE GENOMIC DNA]</scope>
    <source>
        <strain evidence="2 3">LHW63021</strain>
    </source>
</reference>
<keyword evidence="3" id="KW-1185">Reference proteome</keyword>
<dbReference type="Proteomes" id="UP000251891">
    <property type="component" value="Unassembled WGS sequence"/>
</dbReference>
<evidence type="ECO:0000313" key="3">
    <source>
        <dbReference type="Proteomes" id="UP000251891"/>
    </source>
</evidence>
<name>A0A365H0J4_9ACTN</name>
<protein>
    <recommendedName>
        <fullName evidence="4">DNA-binding protein</fullName>
    </recommendedName>
</protein>
<feature type="compositionally biased region" description="Basic and acidic residues" evidence="1">
    <location>
        <begin position="587"/>
        <end position="600"/>
    </location>
</feature>
<evidence type="ECO:0000256" key="1">
    <source>
        <dbReference type="SAM" id="MobiDB-lite"/>
    </source>
</evidence>
<evidence type="ECO:0000313" key="2">
    <source>
        <dbReference type="EMBL" id="RAY12538.1"/>
    </source>
</evidence>
<comment type="caution">
    <text evidence="2">The sequence shown here is derived from an EMBL/GenBank/DDBJ whole genome shotgun (WGS) entry which is preliminary data.</text>
</comment>
<feature type="region of interest" description="Disordered" evidence="1">
    <location>
        <begin position="579"/>
        <end position="606"/>
    </location>
</feature>
<evidence type="ECO:0008006" key="4">
    <source>
        <dbReference type="Google" id="ProtNLM"/>
    </source>
</evidence>
<dbReference type="OrthoDB" id="218750at2"/>
<organism evidence="2 3">
    <name type="scientific">Actinomadura craniellae</name>
    <dbReference type="NCBI Taxonomy" id="2231787"/>
    <lineage>
        <taxon>Bacteria</taxon>
        <taxon>Bacillati</taxon>
        <taxon>Actinomycetota</taxon>
        <taxon>Actinomycetes</taxon>
        <taxon>Streptosporangiales</taxon>
        <taxon>Thermomonosporaceae</taxon>
        <taxon>Actinomadura</taxon>
    </lineage>
</organism>
<accession>A0A365H0J4</accession>
<proteinExistence type="predicted"/>